<organism evidence="1 2">
    <name type="scientific">Pseudomonas turukhanskensis</name>
    <dbReference type="NCBI Taxonomy" id="1806536"/>
    <lineage>
        <taxon>Bacteria</taxon>
        <taxon>Pseudomonadati</taxon>
        <taxon>Pseudomonadota</taxon>
        <taxon>Gammaproteobacteria</taxon>
        <taxon>Pseudomonadales</taxon>
        <taxon>Pseudomonadaceae</taxon>
        <taxon>Pseudomonas</taxon>
    </lineage>
</organism>
<protein>
    <submittedName>
        <fullName evidence="1">Uncharacterized protein</fullName>
    </submittedName>
</protein>
<accession>A0A9W6K7Q3</accession>
<name>A0A9W6K7Q3_9PSED</name>
<proteinExistence type="predicted"/>
<comment type="caution">
    <text evidence="1">The sequence shown here is derived from an EMBL/GenBank/DDBJ whole genome shotgun (WGS) entry which is preliminary data.</text>
</comment>
<dbReference type="RefSeq" id="WP_271197262.1">
    <property type="nucleotide sequence ID" value="NZ_BSFN01000016.1"/>
</dbReference>
<dbReference type="AlphaFoldDB" id="A0A9W6K7Q3"/>
<gene>
    <name evidence="1" type="ORF">GCM10017655_40850</name>
</gene>
<reference evidence="1" key="2">
    <citation type="submission" date="2023-01" db="EMBL/GenBank/DDBJ databases">
        <authorList>
            <person name="Sun Q."/>
            <person name="Evtushenko L."/>
        </authorList>
    </citation>
    <scope>NUCLEOTIDE SEQUENCE</scope>
    <source>
        <strain evidence="1">VKM B-2935</strain>
    </source>
</reference>
<dbReference type="EMBL" id="BSFN01000016">
    <property type="protein sequence ID" value="GLK91021.1"/>
    <property type="molecule type" value="Genomic_DNA"/>
</dbReference>
<keyword evidence="2" id="KW-1185">Reference proteome</keyword>
<evidence type="ECO:0000313" key="1">
    <source>
        <dbReference type="EMBL" id="GLK91021.1"/>
    </source>
</evidence>
<reference evidence="1" key="1">
    <citation type="journal article" date="2014" name="Int. J. Syst. Evol. Microbiol.">
        <title>Complete genome sequence of Corynebacterium casei LMG S-19264T (=DSM 44701T), isolated from a smear-ripened cheese.</title>
        <authorList>
            <consortium name="US DOE Joint Genome Institute (JGI-PGF)"/>
            <person name="Walter F."/>
            <person name="Albersmeier A."/>
            <person name="Kalinowski J."/>
            <person name="Ruckert C."/>
        </authorList>
    </citation>
    <scope>NUCLEOTIDE SEQUENCE</scope>
    <source>
        <strain evidence="1">VKM B-2935</strain>
    </source>
</reference>
<evidence type="ECO:0000313" key="2">
    <source>
        <dbReference type="Proteomes" id="UP001143328"/>
    </source>
</evidence>
<dbReference type="Proteomes" id="UP001143328">
    <property type="component" value="Unassembled WGS sequence"/>
</dbReference>
<sequence length="78" mass="8767">MPHFTIHYKYDAEPRTHVIELNQPRLSQANAVRHLIELHHGDAENSLLMPDAEASDAEVLEQAEVLKIAEVQVTAKDA</sequence>